<evidence type="ECO:0000313" key="2">
    <source>
        <dbReference type="EMBL" id="RJK94319.1"/>
    </source>
</evidence>
<dbReference type="EMBL" id="QZEZ01000007">
    <property type="protein sequence ID" value="RJK94319.1"/>
    <property type="molecule type" value="Genomic_DNA"/>
</dbReference>
<reference evidence="2 3" key="1">
    <citation type="submission" date="2018-09" db="EMBL/GenBank/DDBJ databases">
        <title>YIM 75000 draft genome.</title>
        <authorList>
            <person name="Tang S."/>
            <person name="Feng Y."/>
        </authorList>
    </citation>
    <scope>NUCLEOTIDE SEQUENCE [LARGE SCALE GENOMIC DNA]</scope>
    <source>
        <strain evidence="2 3">YIM 75000</strain>
    </source>
</reference>
<organism evidence="2 3">
    <name type="scientific">Vallicoccus soli</name>
    <dbReference type="NCBI Taxonomy" id="2339232"/>
    <lineage>
        <taxon>Bacteria</taxon>
        <taxon>Bacillati</taxon>
        <taxon>Actinomycetota</taxon>
        <taxon>Actinomycetes</taxon>
        <taxon>Motilibacterales</taxon>
        <taxon>Vallicoccaceae</taxon>
        <taxon>Vallicoccus</taxon>
    </lineage>
</organism>
<feature type="compositionally biased region" description="Polar residues" evidence="1">
    <location>
        <begin position="11"/>
        <end position="21"/>
    </location>
</feature>
<protein>
    <submittedName>
        <fullName evidence="2">Uncharacterized protein</fullName>
    </submittedName>
</protein>
<evidence type="ECO:0000256" key="1">
    <source>
        <dbReference type="SAM" id="MobiDB-lite"/>
    </source>
</evidence>
<proteinExistence type="predicted"/>
<feature type="region of interest" description="Disordered" evidence="1">
    <location>
        <begin position="1"/>
        <end position="26"/>
    </location>
</feature>
<comment type="caution">
    <text evidence="2">The sequence shown here is derived from an EMBL/GenBank/DDBJ whole genome shotgun (WGS) entry which is preliminary data.</text>
</comment>
<name>A0A3A3YWM6_9ACTN</name>
<accession>A0A3A3YWM6</accession>
<dbReference type="Proteomes" id="UP000265614">
    <property type="component" value="Unassembled WGS sequence"/>
</dbReference>
<sequence length="166" mass="17803">MRYAPRGSTEAPMSSTTSTTGEHGAGATVRVDVFHVAGEEFYRDVVERPSGARSACRYHHLSRAEARTCGRLRSQAQAAPAAGRSRVLLGRRREPAAATVREAVERLVESGSSAVTVEDIVAECRPGSLGRHPREVVAAVVAEQLVEDGAVRPLRAAQDGRFLVSR</sequence>
<dbReference type="AlphaFoldDB" id="A0A3A3YWM6"/>
<keyword evidence="3" id="KW-1185">Reference proteome</keyword>
<gene>
    <name evidence="2" type="ORF">D5H78_15180</name>
</gene>
<evidence type="ECO:0000313" key="3">
    <source>
        <dbReference type="Proteomes" id="UP000265614"/>
    </source>
</evidence>